<protein>
    <submittedName>
        <fullName evidence="1">Group III truncated hemoglobin</fullName>
    </submittedName>
</protein>
<dbReference type="InterPro" id="IPR012292">
    <property type="entry name" value="Globin/Proto"/>
</dbReference>
<dbReference type="InterPro" id="IPR009050">
    <property type="entry name" value="Globin-like_sf"/>
</dbReference>
<sequence>MKSDISNRQDVELLVNTFYDRVRQHERLGPIFNTVIEDWPAHLVQLSDFWESTLFQVQKYKGNPMRAHLQVDARFDHSIEQAHFGNWLELWFQTLDDLFEGEVALLAKERARNVAHMTFMRLHQARQGKLIR</sequence>
<organism evidence="1 2">
    <name type="scientific">Reichenbachiella ulvae</name>
    <dbReference type="NCBI Taxonomy" id="2980104"/>
    <lineage>
        <taxon>Bacteria</taxon>
        <taxon>Pseudomonadati</taxon>
        <taxon>Bacteroidota</taxon>
        <taxon>Cytophagia</taxon>
        <taxon>Cytophagales</taxon>
        <taxon>Reichenbachiellaceae</taxon>
        <taxon>Reichenbachiella</taxon>
    </lineage>
</organism>
<evidence type="ECO:0000313" key="2">
    <source>
        <dbReference type="Proteomes" id="UP001300692"/>
    </source>
</evidence>
<comment type="caution">
    <text evidence="1">The sequence shown here is derived from an EMBL/GenBank/DDBJ whole genome shotgun (WGS) entry which is preliminary data.</text>
</comment>
<proteinExistence type="predicted"/>
<accession>A0ABT3CR63</accession>
<dbReference type="SUPFAM" id="SSF46458">
    <property type="entry name" value="Globin-like"/>
    <property type="match status" value="1"/>
</dbReference>
<evidence type="ECO:0000313" key="1">
    <source>
        <dbReference type="EMBL" id="MCV9386063.1"/>
    </source>
</evidence>
<dbReference type="RefSeq" id="WP_264136848.1">
    <property type="nucleotide sequence ID" value="NZ_JAOYOD010000001.1"/>
</dbReference>
<dbReference type="EMBL" id="JAOYOD010000001">
    <property type="protein sequence ID" value="MCV9386063.1"/>
    <property type="molecule type" value="Genomic_DNA"/>
</dbReference>
<reference evidence="1 2" key="1">
    <citation type="submission" date="2022-10" db="EMBL/GenBank/DDBJ databases">
        <title>Comparative genomics and taxonomic characterization of three novel marine species of genus Reichenbachiella exhibiting antioxidant and polysaccharide degradation activities.</title>
        <authorList>
            <person name="Muhammad N."/>
            <person name="Lee Y.-J."/>
            <person name="Ko J."/>
            <person name="Kim S.-G."/>
        </authorList>
    </citation>
    <scope>NUCLEOTIDE SEQUENCE [LARGE SCALE GENOMIC DNA]</scope>
    <source>
        <strain evidence="1 2">ABR2-5</strain>
    </source>
</reference>
<name>A0ABT3CR63_9BACT</name>
<dbReference type="CDD" id="cd08916">
    <property type="entry name" value="TrHb3_P"/>
    <property type="match status" value="1"/>
</dbReference>
<dbReference type="Gene3D" id="1.10.490.10">
    <property type="entry name" value="Globins"/>
    <property type="match status" value="1"/>
</dbReference>
<keyword evidence="2" id="KW-1185">Reference proteome</keyword>
<dbReference type="Proteomes" id="UP001300692">
    <property type="component" value="Unassembled WGS sequence"/>
</dbReference>
<gene>
    <name evidence="1" type="ORF">N7U62_05280</name>
</gene>